<name>A0ABR2BYA9_9ROSI</name>
<keyword evidence="3" id="KW-1185">Reference proteome</keyword>
<keyword evidence="1" id="KW-0812">Transmembrane</keyword>
<proteinExistence type="predicted"/>
<comment type="caution">
    <text evidence="2">The sequence shown here is derived from an EMBL/GenBank/DDBJ whole genome shotgun (WGS) entry which is preliminary data.</text>
</comment>
<evidence type="ECO:0000313" key="2">
    <source>
        <dbReference type="EMBL" id="KAK8512114.1"/>
    </source>
</evidence>
<evidence type="ECO:0000313" key="3">
    <source>
        <dbReference type="Proteomes" id="UP001472677"/>
    </source>
</evidence>
<feature type="transmembrane region" description="Helical" evidence="1">
    <location>
        <begin position="74"/>
        <end position="95"/>
    </location>
</feature>
<sequence>MSMVYFVSQDLTISPVSWSIIVIMFEQIADLSMLDLDDFVSFIVLFERPSAVNVHNPILRPTLSFAVDLGASSGYRYVSIMGCVLLVILIAFYALDCKQLAKM</sequence>
<organism evidence="2 3">
    <name type="scientific">Hibiscus sabdariffa</name>
    <name type="common">roselle</name>
    <dbReference type="NCBI Taxonomy" id="183260"/>
    <lineage>
        <taxon>Eukaryota</taxon>
        <taxon>Viridiplantae</taxon>
        <taxon>Streptophyta</taxon>
        <taxon>Embryophyta</taxon>
        <taxon>Tracheophyta</taxon>
        <taxon>Spermatophyta</taxon>
        <taxon>Magnoliopsida</taxon>
        <taxon>eudicotyledons</taxon>
        <taxon>Gunneridae</taxon>
        <taxon>Pentapetalae</taxon>
        <taxon>rosids</taxon>
        <taxon>malvids</taxon>
        <taxon>Malvales</taxon>
        <taxon>Malvaceae</taxon>
        <taxon>Malvoideae</taxon>
        <taxon>Hibiscus</taxon>
    </lineage>
</organism>
<keyword evidence="1" id="KW-0472">Membrane</keyword>
<gene>
    <name evidence="2" type="ORF">V6N12_031842</name>
</gene>
<reference evidence="2 3" key="1">
    <citation type="journal article" date="2024" name="G3 (Bethesda)">
        <title>Genome assembly of Hibiscus sabdariffa L. provides insights into metabolisms of medicinal natural products.</title>
        <authorList>
            <person name="Kim T."/>
        </authorList>
    </citation>
    <scope>NUCLEOTIDE SEQUENCE [LARGE SCALE GENOMIC DNA]</scope>
    <source>
        <strain evidence="2">TK-2024</strain>
        <tissue evidence="2">Old leaves</tissue>
    </source>
</reference>
<keyword evidence="1" id="KW-1133">Transmembrane helix</keyword>
<accession>A0ABR2BYA9</accession>
<dbReference type="EMBL" id="JBBPBM010000074">
    <property type="protein sequence ID" value="KAK8512114.1"/>
    <property type="molecule type" value="Genomic_DNA"/>
</dbReference>
<evidence type="ECO:0000256" key="1">
    <source>
        <dbReference type="SAM" id="Phobius"/>
    </source>
</evidence>
<dbReference type="Proteomes" id="UP001472677">
    <property type="component" value="Unassembled WGS sequence"/>
</dbReference>
<protein>
    <submittedName>
        <fullName evidence="2">Uncharacterized protein</fullName>
    </submittedName>
</protein>